<sequence length="357" mass="41778">MYLKLFESVKITKGFSRSIIFDTNSGFLKFIPNILYDLLVNDNQNYLLLKKSLDDESNKILQQYIDFLISNKLAIIISSKKDLNRFKNSNNKIDEPNSLNYLIIDLDNINILCERIIPQIIESKIRFIQIRTTPLFSNTEILELFSLLRLFNETYINEISIVIKYTPEIFSFIINGNIDSEKYLQFIMHSSDENLRKDYGSIEIIKNKETIKIPISCGSVKLENMNSSRSFYYESIHCNSCLNKKISIDTNGNIRNCPSMSQNFGNIKDTTLEGALEHPDFKKYWNLTKDHIEVCRDCEFRYMCTDCRAYTERTHTNSEGLDTSKPLKCGYNPYTSEWEEWSKSPLKEKGIKHYDME</sequence>
<comment type="caution">
    <text evidence="2">The sequence shown here is derived from an EMBL/GenBank/DDBJ whole genome shotgun (WGS) entry which is preliminary data.</text>
</comment>
<protein>
    <submittedName>
        <fullName evidence="2">Grasp-with-spasm system SPASM domain peptide maturase</fullName>
    </submittedName>
</protein>
<dbReference type="InterPro" id="IPR026497">
    <property type="entry name" value="GRASP-with-SPASM"/>
</dbReference>
<dbReference type="NCBIfam" id="TIGR04193">
    <property type="entry name" value="SPASM_w_grasp"/>
    <property type="match status" value="1"/>
</dbReference>
<dbReference type="Proteomes" id="UP000628669">
    <property type="component" value="Unassembled WGS sequence"/>
</dbReference>
<feature type="domain" description="4Fe4S-binding SPASM" evidence="1">
    <location>
        <begin position="238"/>
        <end position="299"/>
    </location>
</feature>
<name>A0ABS1FQY5_9FLAO</name>
<dbReference type="NCBIfam" id="TIGR04085">
    <property type="entry name" value="rSAM_more_4Fe4S"/>
    <property type="match status" value="1"/>
</dbReference>
<reference evidence="3" key="1">
    <citation type="submission" date="2021-01" db="EMBL/GenBank/DDBJ databases">
        <title>Genome public.</title>
        <authorList>
            <person name="Liu C."/>
            <person name="Sun Q."/>
        </authorList>
    </citation>
    <scope>NUCLEOTIDE SEQUENCE [LARGE SCALE GENOMIC DNA]</scope>
    <source>
        <strain evidence="3">YIM B02567</strain>
    </source>
</reference>
<dbReference type="Pfam" id="PF13186">
    <property type="entry name" value="SPASM"/>
    <property type="match status" value="1"/>
</dbReference>
<proteinExistence type="predicted"/>
<dbReference type="InterPro" id="IPR058240">
    <property type="entry name" value="rSAM_sf"/>
</dbReference>
<dbReference type="Gene3D" id="3.20.20.70">
    <property type="entry name" value="Aldolase class I"/>
    <property type="match status" value="1"/>
</dbReference>
<keyword evidence="3" id="KW-1185">Reference proteome</keyword>
<organism evidence="2 3">
    <name type="scientific">Chryseobacterium paridis</name>
    <dbReference type="NCBI Taxonomy" id="2800328"/>
    <lineage>
        <taxon>Bacteria</taxon>
        <taxon>Pseudomonadati</taxon>
        <taxon>Bacteroidota</taxon>
        <taxon>Flavobacteriia</taxon>
        <taxon>Flavobacteriales</taxon>
        <taxon>Weeksellaceae</taxon>
        <taxon>Chryseobacterium group</taxon>
        <taxon>Chryseobacterium</taxon>
    </lineage>
</organism>
<dbReference type="EMBL" id="JAENHK010000001">
    <property type="protein sequence ID" value="MBK1894830.1"/>
    <property type="molecule type" value="Genomic_DNA"/>
</dbReference>
<dbReference type="SUPFAM" id="SSF102114">
    <property type="entry name" value="Radical SAM enzymes"/>
    <property type="match status" value="1"/>
</dbReference>
<evidence type="ECO:0000313" key="3">
    <source>
        <dbReference type="Proteomes" id="UP000628669"/>
    </source>
</evidence>
<accession>A0ABS1FQY5</accession>
<dbReference type="InterPro" id="IPR023885">
    <property type="entry name" value="4Fe4S-binding_SPASM_dom"/>
</dbReference>
<evidence type="ECO:0000259" key="1">
    <source>
        <dbReference type="Pfam" id="PF13186"/>
    </source>
</evidence>
<dbReference type="InterPro" id="IPR013785">
    <property type="entry name" value="Aldolase_TIM"/>
</dbReference>
<dbReference type="RefSeq" id="WP_200242878.1">
    <property type="nucleotide sequence ID" value="NZ_JAENHK010000001.1"/>
</dbReference>
<evidence type="ECO:0000313" key="2">
    <source>
        <dbReference type="EMBL" id="MBK1894830.1"/>
    </source>
</evidence>
<gene>
    <name evidence="2" type="primary">gwsS</name>
    <name evidence="2" type="ORF">JHL15_03575</name>
</gene>